<dbReference type="GO" id="GO:0008879">
    <property type="term" value="F:glucose-1-phosphate thymidylyltransferase activity"/>
    <property type="evidence" value="ECO:0007669"/>
    <property type="project" value="UniProtKB-EC"/>
</dbReference>
<evidence type="ECO:0000256" key="6">
    <source>
        <dbReference type="ARBA" id="ARBA00022723"/>
    </source>
</evidence>
<organism evidence="11 12">
    <name type="scientific">Natronoflexus pectinivorans</name>
    <dbReference type="NCBI Taxonomy" id="682526"/>
    <lineage>
        <taxon>Bacteria</taxon>
        <taxon>Pseudomonadati</taxon>
        <taxon>Bacteroidota</taxon>
        <taxon>Bacteroidia</taxon>
        <taxon>Marinilabiliales</taxon>
        <taxon>Marinilabiliaceae</taxon>
        <taxon>Natronoflexus</taxon>
    </lineage>
</organism>
<dbReference type="GO" id="GO:0046872">
    <property type="term" value="F:metal ion binding"/>
    <property type="evidence" value="ECO:0007669"/>
    <property type="project" value="UniProtKB-KW"/>
</dbReference>
<keyword evidence="12" id="KW-1185">Reference proteome</keyword>
<evidence type="ECO:0000313" key="12">
    <source>
        <dbReference type="Proteomes" id="UP000295221"/>
    </source>
</evidence>
<comment type="similarity">
    <text evidence="2 9">Belongs to the glucose-1-phosphate thymidylyltransferase family.</text>
</comment>
<dbReference type="Gene3D" id="3.90.550.10">
    <property type="entry name" value="Spore Coat Polysaccharide Biosynthesis Protein SpsA, Chain A"/>
    <property type="match status" value="1"/>
</dbReference>
<dbReference type="Pfam" id="PF00483">
    <property type="entry name" value="NTP_transferase"/>
    <property type="match status" value="1"/>
</dbReference>
<dbReference type="SUPFAM" id="SSF53448">
    <property type="entry name" value="Nucleotide-diphospho-sugar transferases"/>
    <property type="match status" value="1"/>
</dbReference>
<dbReference type="AlphaFoldDB" id="A0A4R2GD15"/>
<evidence type="ECO:0000256" key="8">
    <source>
        <dbReference type="ARBA" id="ARBA00049336"/>
    </source>
</evidence>
<proteinExistence type="inferred from homology"/>
<comment type="cofactor">
    <cofactor evidence="1">
        <name>Mg(2+)</name>
        <dbReference type="ChEBI" id="CHEBI:18420"/>
    </cofactor>
</comment>
<dbReference type="EMBL" id="SLWK01000015">
    <property type="protein sequence ID" value="TCO05965.1"/>
    <property type="molecule type" value="Genomic_DNA"/>
</dbReference>
<keyword evidence="7 9" id="KW-0460">Magnesium</keyword>
<dbReference type="PANTHER" id="PTHR43532">
    <property type="entry name" value="GLUCOSE-1-PHOSPHATE THYMIDYLYLTRANSFERASE"/>
    <property type="match status" value="1"/>
</dbReference>
<dbReference type="CDD" id="cd02538">
    <property type="entry name" value="G1P_TT_short"/>
    <property type="match status" value="1"/>
</dbReference>
<evidence type="ECO:0000256" key="1">
    <source>
        <dbReference type="ARBA" id="ARBA00001946"/>
    </source>
</evidence>
<evidence type="ECO:0000313" key="11">
    <source>
        <dbReference type="EMBL" id="TCO05965.1"/>
    </source>
</evidence>
<feature type="domain" description="Nucleotidyl transferase" evidence="10">
    <location>
        <begin position="3"/>
        <end position="239"/>
    </location>
</feature>
<keyword evidence="6 9" id="KW-0479">Metal-binding</keyword>
<dbReference type="EC" id="2.7.7.24" evidence="3 9"/>
<name>A0A4R2GD15_9BACT</name>
<comment type="function">
    <text evidence="9">Catalyzes the formation of dTDP-glucose, from dTTP and glucose 1-phosphate, as well as its pyrophosphorolysis.</text>
</comment>
<dbReference type="NCBIfam" id="TIGR01207">
    <property type="entry name" value="rmlA"/>
    <property type="match status" value="1"/>
</dbReference>
<keyword evidence="5 9" id="KW-0548">Nucleotidyltransferase</keyword>
<evidence type="ECO:0000256" key="3">
    <source>
        <dbReference type="ARBA" id="ARBA00012461"/>
    </source>
</evidence>
<dbReference type="PANTHER" id="PTHR43532:SF1">
    <property type="entry name" value="GLUCOSE-1-PHOSPHATE THYMIDYLYLTRANSFERASE 1"/>
    <property type="match status" value="1"/>
</dbReference>
<evidence type="ECO:0000259" key="10">
    <source>
        <dbReference type="Pfam" id="PF00483"/>
    </source>
</evidence>
<gene>
    <name evidence="11" type="ORF">EV194_11513</name>
</gene>
<dbReference type="FunFam" id="3.90.550.10:FF:000023">
    <property type="entry name" value="Glucose-1-phosphate thymidylyltransferase"/>
    <property type="match status" value="1"/>
</dbReference>
<dbReference type="InterPro" id="IPR005835">
    <property type="entry name" value="NTP_transferase_dom"/>
</dbReference>
<comment type="caution">
    <text evidence="11">The sequence shown here is derived from an EMBL/GenBank/DDBJ whole genome shotgun (WGS) entry which is preliminary data.</text>
</comment>
<accession>A0A4R2GD15</accession>
<evidence type="ECO:0000256" key="7">
    <source>
        <dbReference type="ARBA" id="ARBA00022842"/>
    </source>
</evidence>
<dbReference type="InterPro" id="IPR029044">
    <property type="entry name" value="Nucleotide-diphossugar_trans"/>
</dbReference>
<evidence type="ECO:0000256" key="5">
    <source>
        <dbReference type="ARBA" id="ARBA00022695"/>
    </source>
</evidence>
<evidence type="ECO:0000256" key="4">
    <source>
        <dbReference type="ARBA" id="ARBA00022679"/>
    </source>
</evidence>
<sequence>MMKGIILAGGSGTRLYPATRSISKQIIPVYDKPMIYYPLSVLMLSGIREVLIISTPEDLPLYKRLFGDGANMGLSLSYAEQPSPDGLAQAFLIGEEFIGNDPVCLILGDNIFYGFEFGKILREANKLKEGALVFGYYVNDPERYGVAEFDKTGKVLSIEEKPEKPKSNFAVTGLYFYGSDVVSKAKTLKPSKRGELEITDLNRLYLNEEKLHVKLLGRGMAWLDTGTHDSLLQASNFISTIEKRQGLKIACIEEIAYKKGWIDKKCLLELAKPLEKNEYGQYLKKIAAEDIQEIKDEL</sequence>
<evidence type="ECO:0000256" key="9">
    <source>
        <dbReference type="RuleBase" id="RU003706"/>
    </source>
</evidence>
<evidence type="ECO:0000256" key="2">
    <source>
        <dbReference type="ARBA" id="ARBA00010480"/>
    </source>
</evidence>
<protein>
    <recommendedName>
        <fullName evidence="3 9">Glucose-1-phosphate thymidylyltransferase</fullName>
        <ecNumber evidence="3 9">2.7.7.24</ecNumber>
    </recommendedName>
</protein>
<keyword evidence="4 9" id="KW-0808">Transferase</keyword>
<comment type="catalytic activity">
    <reaction evidence="8 9">
        <text>dTTP + alpha-D-glucose 1-phosphate + H(+) = dTDP-alpha-D-glucose + diphosphate</text>
        <dbReference type="Rhea" id="RHEA:15225"/>
        <dbReference type="ChEBI" id="CHEBI:15378"/>
        <dbReference type="ChEBI" id="CHEBI:33019"/>
        <dbReference type="ChEBI" id="CHEBI:37568"/>
        <dbReference type="ChEBI" id="CHEBI:57477"/>
        <dbReference type="ChEBI" id="CHEBI:58601"/>
        <dbReference type="EC" id="2.7.7.24"/>
    </reaction>
</comment>
<dbReference type="Proteomes" id="UP000295221">
    <property type="component" value="Unassembled WGS sequence"/>
</dbReference>
<dbReference type="InterPro" id="IPR005907">
    <property type="entry name" value="G1P_thy_trans_s"/>
</dbReference>
<reference evidence="11 12" key="1">
    <citation type="submission" date="2019-03" db="EMBL/GenBank/DDBJ databases">
        <title>Genomic Encyclopedia of Type Strains, Phase IV (KMG-IV): sequencing the most valuable type-strain genomes for metagenomic binning, comparative biology and taxonomic classification.</title>
        <authorList>
            <person name="Goeker M."/>
        </authorList>
    </citation>
    <scope>NUCLEOTIDE SEQUENCE [LARGE SCALE GENOMIC DNA]</scope>
    <source>
        <strain evidence="11 12">DSM 24179</strain>
    </source>
</reference>